<protein>
    <recommendedName>
        <fullName evidence="3">LamG-like jellyroll fold domain-containing protein</fullName>
    </recommendedName>
</protein>
<feature type="domain" description="LamG-like jellyroll fold" evidence="3">
    <location>
        <begin position="189"/>
        <end position="338"/>
    </location>
</feature>
<dbReference type="InterPro" id="IPR013728">
    <property type="entry name" value="BT_3987-like_N"/>
</dbReference>
<comment type="caution">
    <text evidence="4">The sequence shown here is derived from an EMBL/GenBank/DDBJ whole genome shotgun (WGS) entry which is preliminary data.</text>
</comment>
<dbReference type="SUPFAM" id="SSF49899">
    <property type="entry name" value="Concanavalin A-like lectins/glucanases"/>
    <property type="match status" value="1"/>
</dbReference>
<keyword evidence="2" id="KW-1015">Disulfide bond</keyword>
<reference evidence="4" key="1">
    <citation type="submission" date="2019-03" db="EMBL/GenBank/DDBJ databases">
        <title>Single cell metagenomics reveals metabolic interactions within the superorganism composed of flagellate Streblomastix strix and complex community of Bacteroidetes bacteria on its surface.</title>
        <authorList>
            <person name="Treitli S.C."/>
            <person name="Kolisko M."/>
            <person name="Husnik F."/>
            <person name="Keeling P."/>
            <person name="Hampl V."/>
        </authorList>
    </citation>
    <scope>NUCLEOTIDE SEQUENCE</scope>
    <source>
        <strain evidence="4">STM</strain>
    </source>
</reference>
<evidence type="ECO:0000313" key="4">
    <source>
        <dbReference type="EMBL" id="KAA6344964.1"/>
    </source>
</evidence>
<accession>A0A5J4SFM9</accession>
<dbReference type="SMART" id="SM00560">
    <property type="entry name" value="LamGL"/>
    <property type="match status" value="1"/>
</dbReference>
<dbReference type="AlphaFoldDB" id="A0A5J4SFM9"/>
<evidence type="ECO:0000259" key="3">
    <source>
        <dbReference type="SMART" id="SM00560"/>
    </source>
</evidence>
<dbReference type="InterPro" id="IPR013320">
    <property type="entry name" value="ConA-like_dom_sf"/>
</dbReference>
<dbReference type="Gene3D" id="2.60.120.200">
    <property type="match status" value="1"/>
</dbReference>
<dbReference type="Gene3D" id="2.60.40.1740">
    <property type="entry name" value="hypothetical protein (bacova_03559)"/>
    <property type="match status" value="1"/>
</dbReference>
<dbReference type="InterPro" id="IPR006558">
    <property type="entry name" value="LamG-like"/>
</dbReference>
<gene>
    <name evidence="4" type="ORF">EZS27_007428</name>
</gene>
<dbReference type="Pfam" id="PF13385">
    <property type="entry name" value="Laminin_G_3"/>
    <property type="match status" value="1"/>
</dbReference>
<dbReference type="EMBL" id="SNRY01000192">
    <property type="protein sequence ID" value="KAA6344964.1"/>
    <property type="molecule type" value="Genomic_DNA"/>
</dbReference>
<sequence length="401" mass="43795">MKQILVYVSLFCIGLMLSCTNAIEFENRVYIAGTEESDTRQLIVDGVPSEVAFMATLTDLVDEVIEVEIAADNGLIEAYNRKNHKNYKPMPGGSFNLSASVLRIEPQNLRSNPAKVVITDDSAFEEGTSYLMPVTITKVKGGVKLLDASKTVYFTILKTIVTKACNLRGSLYFRVDFSKNGDESLTALPAATMETRFYCTATMSGNPWISSIMGLEENWLIRMGDARNIPDNSVQTAGSGSNATAPNPTPLGEWHHLAAVFENKTVKLYIDGNLEAQTPHPGSSSFDGKPKSTPGCINLMAMYGDPSFSIGISANATARRWNGYFSEMRVWKKALTRADIVNNMCYVDPASPGLVAYWRFDGSTTEEDGKTVILDHTGNGYNAVPSATIAANNWVENVKCP</sequence>
<evidence type="ECO:0000256" key="1">
    <source>
        <dbReference type="ARBA" id="ARBA00022729"/>
    </source>
</evidence>
<proteinExistence type="predicted"/>
<evidence type="ECO:0000256" key="2">
    <source>
        <dbReference type="ARBA" id="ARBA00023157"/>
    </source>
</evidence>
<dbReference type="Pfam" id="PF08522">
    <property type="entry name" value="BT_3987-like_N"/>
    <property type="match status" value="1"/>
</dbReference>
<organism evidence="4">
    <name type="scientific">termite gut metagenome</name>
    <dbReference type="NCBI Taxonomy" id="433724"/>
    <lineage>
        <taxon>unclassified sequences</taxon>
        <taxon>metagenomes</taxon>
        <taxon>organismal metagenomes</taxon>
    </lineage>
</organism>
<dbReference type="PROSITE" id="PS51257">
    <property type="entry name" value="PROKAR_LIPOPROTEIN"/>
    <property type="match status" value="1"/>
</dbReference>
<name>A0A5J4SFM9_9ZZZZ</name>
<keyword evidence="1" id="KW-0732">Signal</keyword>